<evidence type="ECO:0000313" key="8">
    <source>
        <dbReference type="Proteomes" id="UP001595444"/>
    </source>
</evidence>
<sequence length="240" mass="27135">MTRLFVKRRKPVLEALGQFLLLLSFVAAIMYGGSWYPANISPFIPVLVKACAVGFLALFVLISMQSFNHFLLFLALVASVTGDVFLSLFHEQAFMHGLLSFLVAHVFFIILYLKNRLRVADISMIRIRIAAVLWALAAIAAYFLYPHLGDMMLPVYVYSAVLTLMATTAIFSKYPIRLVALGAILFLVSDSLLGARQFMSLPDYLGYFVWGTYYFAQLFMTVGVMLTDERRTHFGGYRFD</sequence>
<accession>A0ABV7D1E1</accession>
<keyword evidence="8" id="KW-1185">Reference proteome</keyword>
<dbReference type="PANTHER" id="PTHR31885:SF6">
    <property type="entry name" value="GH04784P"/>
    <property type="match status" value="1"/>
</dbReference>
<evidence type="ECO:0000256" key="4">
    <source>
        <dbReference type="ARBA" id="ARBA00022989"/>
    </source>
</evidence>
<proteinExistence type="inferred from homology"/>
<dbReference type="InterPro" id="IPR012506">
    <property type="entry name" value="TMEM86B-like"/>
</dbReference>
<comment type="similarity">
    <text evidence="2">Belongs to the TMEM86 family.</text>
</comment>
<keyword evidence="4 6" id="KW-1133">Transmembrane helix</keyword>
<evidence type="ECO:0000256" key="1">
    <source>
        <dbReference type="ARBA" id="ARBA00004141"/>
    </source>
</evidence>
<comment type="caution">
    <text evidence="7">The sequence shown here is derived from an EMBL/GenBank/DDBJ whole genome shotgun (WGS) entry which is preliminary data.</text>
</comment>
<feature type="transmembrane region" description="Helical" evidence="6">
    <location>
        <begin position="178"/>
        <end position="198"/>
    </location>
</feature>
<name>A0ABV7D1E1_9PROT</name>
<evidence type="ECO:0000256" key="2">
    <source>
        <dbReference type="ARBA" id="ARBA00007375"/>
    </source>
</evidence>
<feature type="transmembrane region" description="Helical" evidence="6">
    <location>
        <begin position="94"/>
        <end position="113"/>
    </location>
</feature>
<evidence type="ECO:0000256" key="6">
    <source>
        <dbReference type="SAM" id="Phobius"/>
    </source>
</evidence>
<feature type="transmembrane region" description="Helical" evidence="6">
    <location>
        <begin position="43"/>
        <end position="63"/>
    </location>
</feature>
<keyword evidence="3 6" id="KW-0812">Transmembrane</keyword>
<evidence type="ECO:0000256" key="3">
    <source>
        <dbReference type="ARBA" id="ARBA00022692"/>
    </source>
</evidence>
<keyword evidence="5 6" id="KW-0472">Membrane</keyword>
<evidence type="ECO:0000256" key="5">
    <source>
        <dbReference type="ARBA" id="ARBA00023136"/>
    </source>
</evidence>
<feature type="transmembrane region" description="Helical" evidence="6">
    <location>
        <begin position="12"/>
        <end position="31"/>
    </location>
</feature>
<feature type="transmembrane region" description="Helical" evidence="6">
    <location>
        <begin position="70"/>
        <end position="88"/>
    </location>
</feature>
<dbReference type="PANTHER" id="PTHR31885">
    <property type="entry name" value="GH04784P"/>
    <property type="match status" value="1"/>
</dbReference>
<dbReference type="RefSeq" id="WP_194214814.1">
    <property type="nucleotide sequence ID" value="NZ_CP061205.1"/>
</dbReference>
<dbReference type="Proteomes" id="UP001595444">
    <property type="component" value="Unassembled WGS sequence"/>
</dbReference>
<evidence type="ECO:0000313" key="7">
    <source>
        <dbReference type="EMBL" id="MFC3050427.1"/>
    </source>
</evidence>
<dbReference type="Pfam" id="PF07947">
    <property type="entry name" value="YhhN"/>
    <property type="match status" value="1"/>
</dbReference>
<organism evidence="7 8">
    <name type="scientific">Kordiimonas pumila</name>
    <dbReference type="NCBI Taxonomy" id="2161677"/>
    <lineage>
        <taxon>Bacteria</taxon>
        <taxon>Pseudomonadati</taxon>
        <taxon>Pseudomonadota</taxon>
        <taxon>Alphaproteobacteria</taxon>
        <taxon>Kordiimonadales</taxon>
        <taxon>Kordiimonadaceae</taxon>
        <taxon>Kordiimonas</taxon>
    </lineage>
</organism>
<reference evidence="8" key="1">
    <citation type="journal article" date="2019" name="Int. J. Syst. Evol. Microbiol.">
        <title>The Global Catalogue of Microorganisms (GCM) 10K type strain sequencing project: providing services to taxonomists for standard genome sequencing and annotation.</title>
        <authorList>
            <consortium name="The Broad Institute Genomics Platform"/>
            <consortium name="The Broad Institute Genome Sequencing Center for Infectious Disease"/>
            <person name="Wu L."/>
            <person name="Ma J."/>
        </authorList>
    </citation>
    <scope>NUCLEOTIDE SEQUENCE [LARGE SCALE GENOMIC DNA]</scope>
    <source>
        <strain evidence="8">KCTC 62164</strain>
    </source>
</reference>
<dbReference type="EMBL" id="JBHRSL010000001">
    <property type="protein sequence ID" value="MFC3050427.1"/>
    <property type="molecule type" value="Genomic_DNA"/>
</dbReference>
<feature type="transmembrane region" description="Helical" evidence="6">
    <location>
        <begin position="204"/>
        <end position="226"/>
    </location>
</feature>
<protein>
    <submittedName>
        <fullName evidence="7">Lysoplasmalogenase</fullName>
    </submittedName>
</protein>
<feature type="transmembrane region" description="Helical" evidence="6">
    <location>
        <begin position="151"/>
        <end position="171"/>
    </location>
</feature>
<gene>
    <name evidence="7" type="ORF">ACFOKA_00765</name>
</gene>
<comment type="subcellular location">
    <subcellularLocation>
        <location evidence="1">Membrane</location>
        <topology evidence="1">Multi-pass membrane protein</topology>
    </subcellularLocation>
</comment>
<feature type="transmembrane region" description="Helical" evidence="6">
    <location>
        <begin position="125"/>
        <end position="145"/>
    </location>
</feature>